<keyword evidence="2" id="KW-1185">Reference proteome</keyword>
<name>A0ACD3Z2K9_FUSSC</name>
<accession>A0ACD3Z2K9</accession>
<reference evidence="1" key="1">
    <citation type="submission" date="2021-11" db="EMBL/GenBank/DDBJ databases">
        <title>Fusarium solani-melongenae Genome sequencing and assembly.</title>
        <authorList>
            <person name="Xie S."/>
            <person name="Huang L."/>
            <person name="Zhang X."/>
        </authorList>
    </citation>
    <scope>NUCLEOTIDE SEQUENCE</scope>
    <source>
        <strain evidence="1">CRI 24-3</strain>
    </source>
</reference>
<evidence type="ECO:0000313" key="1">
    <source>
        <dbReference type="EMBL" id="UPK94338.1"/>
    </source>
</evidence>
<organism evidence="1 2">
    <name type="scientific">Fusarium solani subsp. cucurbitae</name>
    <name type="common">Neocosmosporum cucurbitae</name>
    <dbReference type="NCBI Taxonomy" id="2747967"/>
    <lineage>
        <taxon>Eukaryota</taxon>
        <taxon>Fungi</taxon>
        <taxon>Dikarya</taxon>
        <taxon>Ascomycota</taxon>
        <taxon>Pezizomycotina</taxon>
        <taxon>Sordariomycetes</taxon>
        <taxon>Hypocreomycetidae</taxon>
        <taxon>Hypocreales</taxon>
        <taxon>Nectriaceae</taxon>
        <taxon>Fusarium</taxon>
        <taxon>Fusarium solani species complex</taxon>
    </lineage>
</organism>
<proteinExistence type="predicted"/>
<dbReference type="Proteomes" id="UP000830768">
    <property type="component" value="Chromosome 4"/>
</dbReference>
<sequence length="683" mass="75178">MAPDNASLPSRKRTKCQDTRSSAGDVQPHQPIAEGSDSPAASSRTGLACEACRLRKTRCVGFPVCTWCQQRRQACVRDQNSQTSPLDDWGNQILDAIVRAKNEILGASIGPTANQPPRHASIALPGDSHTTTWPSSQWSTWPVAQGGKDGPLPIPSADGILDWAILNDQLPTETHISTTDVYEPERSIHSKASPDTSINRLARLRQSFEHHFLVRYPIISRPWLARCVRDVAEDGGGWTAEACLVFLVCAVASLHDCPVGDNPGLTPQTTSFSPPSAVSLARPGMPVSRLLTYQYWTMAKRRLGWALDTPGGLLTAQCLCLAGFWHLQNCAPRKAQNMFCRAIDSTSDGSFRPSNTEEKSLGEHIHLLCIDLVHRLDVELGLSMDWGRADVGNKRLPHNSKPSRLAMEHFHNEALSRDPTAEITANLQHLHSIRLDVSRLSHSTSSISSWPDLHALLGYVARCRSRLNYLGQESTVIPEWASQQAHDGESISDSVSSHINVGRKELEARLLRVCLCLYLHLSPSFLQQLDSSTSQSIQSSQDILSEIAHLAGECLRITAEVLQSHLDNWQCENPQSSQPPSPCNVISGPSSHNHEALFAHHFSYTGCLTFLAAHYAKEKGSCGEMDFDHCQSLALPVEWHSLVAGHTSMLLSHEEETRTWRYGRSLSSFVMGPSGEDDPTVVL</sequence>
<gene>
    <name evidence="1" type="ORF">LCI18_005273</name>
</gene>
<evidence type="ECO:0000313" key="2">
    <source>
        <dbReference type="Proteomes" id="UP000830768"/>
    </source>
</evidence>
<dbReference type="EMBL" id="CP090033">
    <property type="protein sequence ID" value="UPK94338.1"/>
    <property type="molecule type" value="Genomic_DNA"/>
</dbReference>
<protein>
    <submittedName>
        <fullName evidence="1">Uncharacterized protein</fullName>
    </submittedName>
</protein>